<dbReference type="EMBL" id="LAZR01036212">
    <property type="protein sequence ID" value="KKL25445.1"/>
    <property type="molecule type" value="Genomic_DNA"/>
</dbReference>
<reference evidence="2" key="1">
    <citation type="journal article" date="2015" name="Nature">
        <title>Complex archaea that bridge the gap between prokaryotes and eukaryotes.</title>
        <authorList>
            <person name="Spang A."/>
            <person name="Saw J.H."/>
            <person name="Jorgensen S.L."/>
            <person name="Zaremba-Niedzwiedzka K."/>
            <person name="Martijn J."/>
            <person name="Lind A.E."/>
            <person name="van Eijk R."/>
            <person name="Schleper C."/>
            <person name="Guy L."/>
            <person name="Ettema T.J."/>
        </authorList>
    </citation>
    <scope>NUCLEOTIDE SEQUENCE</scope>
</reference>
<protein>
    <submittedName>
        <fullName evidence="2">Uncharacterized protein</fullName>
    </submittedName>
</protein>
<accession>A0A0F9BU65</accession>
<evidence type="ECO:0000256" key="1">
    <source>
        <dbReference type="SAM" id="Phobius"/>
    </source>
</evidence>
<organism evidence="2">
    <name type="scientific">marine sediment metagenome</name>
    <dbReference type="NCBI Taxonomy" id="412755"/>
    <lineage>
        <taxon>unclassified sequences</taxon>
        <taxon>metagenomes</taxon>
        <taxon>ecological metagenomes</taxon>
    </lineage>
</organism>
<sequence length="57" mass="6042">MFTAIALARLFALGLMAVLVLSYLDDTIHDRLGKALGSIAVTGASIALFVYLMGWLG</sequence>
<gene>
    <name evidence="2" type="ORF">LCGC14_2405260</name>
</gene>
<keyword evidence="1" id="KW-0472">Membrane</keyword>
<dbReference type="AlphaFoldDB" id="A0A0F9BU65"/>
<proteinExistence type="predicted"/>
<comment type="caution">
    <text evidence="2">The sequence shown here is derived from an EMBL/GenBank/DDBJ whole genome shotgun (WGS) entry which is preliminary data.</text>
</comment>
<keyword evidence="1" id="KW-0812">Transmembrane</keyword>
<keyword evidence="1" id="KW-1133">Transmembrane helix</keyword>
<feature type="transmembrane region" description="Helical" evidence="1">
    <location>
        <begin position="36"/>
        <end position="56"/>
    </location>
</feature>
<name>A0A0F9BU65_9ZZZZ</name>
<evidence type="ECO:0000313" key="2">
    <source>
        <dbReference type="EMBL" id="KKL25445.1"/>
    </source>
</evidence>
<feature type="transmembrane region" description="Helical" evidence="1">
    <location>
        <begin position="6"/>
        <end position="24"/>
    </location>
</feature>